<feature type="transmembrane region" description="Helical" evidence="13">
    <location>
        <begin position="12"/>
        <end position="32"/>
    </location>
</feature>
<dbReference type="Proteomes" id="UP000198634">
    <property type="component" value="Unassembled WGS sequence"/>
</dbReference>
<keyword evidence="9 13" id="KW-1133">Transmembrane helix</keyword>
<evidence type="ECO:0000313" key="15">
    <source>
        <dbReference type="EMBL" id="SEQ12536.1"/>
    </source>
</evidence>
<proteinExistence type="inferred from homology"/>
<keyword evidence="6 13" id="KW-0812">Transmembrane</keyword>
<sequence>MAYSLTQIRLHWIVFILVALQYLLHESIIAAWDQIQKGGTPAFDPLVTGHVVGGVLILALVVWRIVLKLQRGAPALPENEPPALKAVAQVTHLGLYLLLILMAVSGGTAWFGGVEFAAEVHEVLRIVLLALVGLHVLGALYQQFVLKSDVMQRMRKPG</sequence>
<dbReference type="InterPro" id="IPR016174">
    <property type="entry name" value="Di-haem_cyt_TM"/>
</dbReference>
<evidence type="ECO:0000256" key="13">
    <source>
        <dbReference type="SAM" id="Phobius"/>
    </source>
</evidence>
<dbReference type="GO" id="GO:0005886">
    <property type="term" value="C:plasma membrane"/>
    <property type="evidence" value="ECO:0007669"/>
    <property type="project" value="UniProtKB-SubCell"/>
</dbReference>
<dbReference type="SUPFAM" id="SSF81342">
    <property type="entry name" value="Transmembrane di-heme cytochromes"/>
    <property type="match status" value="1"/>
</dbReference>
<dbReference type="InterPro" id="IPR011577">
    <property type="entry name" value="Cyt_b561_bac/Ni-Hgenase"/>
</dbReference>
<name>A0A1H9DGD0_9RHOB</name>
<evidence type="ECO:0000256" key="5">
    <source>
        <dbReference type="ARBA" id="ARBA00022617"/>
    </source>
</evidence>
<evidence type="ECO:0000256" key="10">
    <source>
        <dbReference type="ARBA" id="ARBA00023004"/>
    </source>
</evidence>
<comment type="cofactor">
    <cofactor evidence="1">
        <name>heme b</name>
        <dbReference type="ChEBI" id="CHEBI:60344"/>
    </cofactor>
</comment>
<evidence type="ECO:0000256" key="8">
    <source>
        <dbReference type="ARBA" id="ARBA00022982"/>
    </source>
</evidence>
<evidence type="ECO:0000256" key="6">
    <source>
        <dbReference type="ARBA" id="ARBA00022692"/>
    </source>
</evidence>
<keyword evidence="5" id="KW-0349">Heme</keyword>
<gene>
    <name evidence="15" type="ORF">SAMN04488092_104145</name>
</gene>
<keyword evidence="10" id="KW-0408">Iron</keyword>
<evidence type="ECO:0000313" key="16">
    <source>
        <dbReference type="Proteomes" id="UP000198634"/>
    </source>
</evidence>
<protein>
    <submittedName>
        <fullName evidence="15">Cytochrome b561</fullName>
    </submittedName>
</protein>
<dbReference type="GO" id="GO:0022904">
    <property type="term" value="P:respiratory electron transport chain"/>
    <property type="evidence" value="ECO:0007669"/>
    <property type="project" value="InterPro"/>
</dbReference>
<feature type="transmembrane region" description="Helical" evidence="13">
    <location>
        <begin position="47"/>
        <end position="67"/>
    </location>
</feature>
<evidence type="ECO:0000256" key="12">
    <source>
        <dbReference type="ARBA" id="ARBA00037975"/>
    </source>
</evidence>
<evidence type="ECO:0000256" key="1">
    <source>
        <dbReference type="ARBA" id="ARBA00001970"/>
    </source>
</evidence>
<evidence type="ECO:0000259" key="14">
    <source>
        <dbReference type="Pfam" id="PF01292"/>
    </source>
</evidence>
<evidence type="ECO:0000256" key="3">
    <source>
        <dbReference type="ARBA" id="ARBA00022448"/>
    </source>
</evidence>
<feature type="domain" description="Cytochrome b561 bacterial/Ni-hydrogenase" evidence="14">
    <location>
        <begin position="3"/>
        <end position="154"/>
    </location>
</feature>
<evidence type="ECO:0000256" key="11">
    <source>
        <dbReference type="ARBA" id="ARBA00023136"/>
    </source>
</evidence>
<keyword evidence="3" id="KW-0813">Transport</keyword>
<evidence type="ECO:0000256" key="7">
    <source>
        <dbReference type="ARBA" id="ARBA00022723"/>
    </source>
</evidence>
<evidence type="ECO:0000256" key="2">
    <source>
        <dbReference type="ARBA" id="ARBA00004651"/>
    </source>
</evidence>
<dbReference type="EMBL" id="FOEP01000004">
    <property type="protein sequence ID" value="SEQ12536.1"/>
    <property type="molecule type" value="Genomic_DNA"/>
</dbReference>
<evidence type="ECO:0000256" key="4">
    <source>
        <dbReference type="ARBA" id="ARBA00022475"/>
    </source>
</evidence>
<dbReference type="Pfam" id="PF01292">
    <property type="entry name" value="Ni_hydr_CYTB"/>
    <property type="match status" value="1"/>
</dbReference>
<feature type="transmembrane region" description="Helical" evidence="13">
    <location>
        <begin position="123"/>
        <end position="146"/>
    </location>
</feature>
<dbReference type="RefSeq" id="WP_090269237.1">
    <property type="nucleotide sequence ID" value="NZ_FOEP01000004.1"/>
</dbReference>
<dbReference type="GO" id="GO:0046872">
    <property type="term" value="F:metal ion binding"/>
    <property type="evidence" value="ECO:0007669"/>
    <property type="project" value="UniProtKB-KW"/>
</dbReference>
<dbReference type="OrthoDB" id="8156287at2"/>
<keyword evidence="16" id="KW-1185">Reference proteome</keyword>
<evidence type="ECO:0000256" key="9">
    <source>
        <dbReference type="ARBA" id="ARBA00022989"/>
    </source>
</evidence>
<comment type="subcellular location">
    <subcellularLocation>
        <location evidence="2">Cell membrane</location>
        <topology evidence="2">Multi-pass membrane protein</topology>
    </subcellularLocation>
</comment>
<dbReference type="AlphaFoldDB" id="A0A1H9DGD0"/>
<dbReference type="GO" id="GO:0020037">
    <property type="term" value="F:heme binding"/>
    <property type="evidence" value="ECO:0007669"/>
    <property type="project" value="TreeGrafter"/>
</dbReference>
<keyword evidence="7" id="KW-0479">Metal-binding</keyword>
<feature type="transmembrane region" description="Helical" evidence="13">
    <location>
        <begin position="93"/>
        <end position="111"/>
    </location>
</feature>
<organism evidence="15 16">
    <name type="scientific">Thalassovita taeanensis</name>
    <dbReference type="NCBI Taxonomy" id="657014"/>
    <lineage>
        <taxon>Bacteria</taxon>
        <taxon>Pseudomonadati</taxon>
        <taxon>Pseudomonadota</taxon>
        <taxon>Alphaproteobacteria</taxon>
        <taxon>Rhodobacterales</taxon>
        <taxon>Roseobacteraceae</taxon>
        <taxon>Thalassovita</taxon>
    </lineage>
</organism>
<dbReference type="PANTHER" id="PTHR30529">
    <property type="entry name" value="CYTOCHROME B561"/>
    <property type="match status" value="1"/>
</dbReference>
<reference evidence="15 16" key="1">
    <citation type="submission" date="2016-10" db="EMBL/GenBank/DDBJ databases">
        <authorList>
            <person name="de Groot N.N."/>
        </authorList>
    </citation>
    <scope>NUCLEOTIDE SEQUENCE [LARGE SCALE GENOMIC DNA]</scope>
    <source>
        <strain evidence="15 16">DSM 22007</strain>
    </source>
</reference>
<dbReference type="STRING" id="657014.SAMN04488092_104145"/>
<keyword evidence="8" id="KW-0249">Electron transport</keyword>
<dbReference type="PANTHER" id="PTHR30529:SF3">
    <property type="entry name" value="CYTOCHROME B561 HOMOLOG 1"/>
    <property type="match status" value="1"/>
</dbReference>
<keyword evidence="4" id="KW-1003">Cell membrane</keyword>
<comment type="similarity">
    <text evidence="12">Belongs to the cytochrome b561 family.</text>
</comment>
<dbReference type="GO" id="GO:0009055">
    <property type="term" value="F:electron transfer activity"/>
    <property type="evidence" value="ECO:0007669"/>
    <property type="project" value="InterPro"/>
</dbReference>
<keyword evidence="11 13" id="KW-0472">Membrane</keyword>
<dbReference type="InterPro" id="IPR052168">
    <property type="entry name" value="Cytochrome_b561_oxidase"/>
</dbReference>
<accession>A0A1H9DGD0</accession>